<accession>A0A6V7HPX5</accession>
<sequence length="194" mass="23050">MRRAWFTCLPVPKNAEENNWKEEQRFMYLRLRRLVASVNEHYYENLNFEREAALQERTKIATKIPYASTYSGYGEYGGQFFYYGNMNKQAFATKWHQPAETEDFLDVIEEHPLDNEKYPTFALKIGIELRCSPELAPLMIRPILKSDDLDNTRPPSHNPEMYLKMTVNCPASLANRLPSHFVWEQRERKRRSYS</sequence>
<evidence type="ECO:0000313" key="1">
    <source>
        <dbReference type="EMBL" id="CAD1529251.1"/>
    </source>
</evidence>
<proteinExistence type="predicted"/>
<protein>
    <submittedName>
        <fullName evidence="1">Uncharacterized protein</fullName>
    </submittedName>
</protein>
<reference evidence="1" key="1">
    <citation type="submission" date="2020-07" db="EMBL/GenBank/DDBJ databases">
        <authorList>
            <person name="Ferguson B K."/>
        </authorList>
    </citation>
    <scope>NUCLEOTIDE SEQUENCE</scope>
    <source>
        <strain evidence="1">L06</strain>
    </source>
</reference>
<name>A0A6V7HPX5_9HYME</name>
<dbReference type="AlphaFoldDB" id="A0A6V7HPX5"/>
<dbReference type="EMBL" id="CADCXW020000001">
    <property type="protein sequence ID" value="CAD1529251.1"/>
    <property type="molecule type" value="Genomic_DNA"/>
</dbReference>
<gene>
    <name evidence="1" type="ORF">BBRV_LOCUS3719</name>
</gene>
<organism evidence="1">
    <name type="scientific">Bracon brevicornis</name>
    <dbReference type="NCBI Taxonomy" id="1563983"/>
    <lineage>
        <taxon>Eukaryota</taxon>
        <taxon>Metazoa</taxon>
        <taxon>Ecdysozoa</taxon>
        <taxon>Arthropoda</taxon>
        <taxon>Hexapoda</taxon>
        <taxon>Insecta</taxon>
        <taxon>Pterygota</taxon>
        <taxon>Neoptera</taxon>
        <taxon>Endopterygota</taxon>
        <taxon>Hymenoptera</taxon>
        <taxon>Apocrita</taxon>
        <taxon>Ichneumonoidea</taxon>
        <taxon>Braconidae</taxon>
        <taxon>Braconinae</taxon>
        <taxon>Bracon</taxon>
    </lineage>
</organism>